<dbReference type="Proteomes" id="UP001597512">
    <property type="component" value="Unassembled WGS sequence"/>
</dbReference>
<comment type="caution">
    <text evidence="2">The sequence shown here is derived from an EMBL/GenBank/DDBJ whole genome shotgun (WGS) entry which is preliminary data.</text>
</comment>
<feature type="transmembrane region" description="Helical" evidence="1">
    <location>
        <begin position="89"/>
        <end position="114"/>
    </location>
</feature>
<gene>
    <name evidence="2" type="ORF">ACFS25_26640</name>
</gene>
<keyword evidence="3" id="KW-1185">Reference proteome</keyword>
<proteinExistence type="predicted"/>
<dbReference type="InterPro" id="IPR025495">
    <property type="entry name" value="DUF4386"/>
</dbReference>
<protein>
    <submittedName>
        <fullName evidence="2">DUF4386 domain-containing protein</fullName>
    </submittedName>
</protein>
<reference evidence="3" key="1">
    <citation type="journal article" date="2019" name="Int. J. Syst. Evol. Microbiol.">
        <title>The Global Catalogue of Microorganisms (GCM) 10K type strain sequencing project: providing services to taxonomists for standard genome sequencing and annotation.</title>
        <authorList>
            <consortium name="The Broad Institute Genomics Platform"/>
            <consortium name="The Broad Institute Genome Sequencing Center for Infectious Disease"/>
            <person name="Wu L."/>
            <person name="Ma J."/>
        </authorList>
    </citation>
    <scope>NUCLEOTIDE SEQUENCE [LARGE SCALE GENOMIC DNA]</scope>
    <source>
        <strain evidence="3">KCTC 52490</strain>
    </source>
</reference>
<name>A0ABW6AS01_9BACT</name>
<keyword evidence="1" id="KW-1133">Transmembrane helix</keyword>
<keyword evidence="1" id="KW-0812">Transmembrane</keyword>
<evidence type="ECO:0000313" key="3">
    <source>
        <dbReference type="Proteomes" id="UP001597512"/>
    </source>
</evidence>
<feature type="transmembrane region" description="Helical" evidence="1">
    <location>
        <begin position="198"/>
        <end position="215"/>
    </location>
</feature>
<organism evidence="2 3">
    <name type="scientific">Spirosoma flavum</name>
    <dbReference type="NCBI Taxonomy" id="2048557"/>
    <lineage>
        <taxon>Bacteria</taxon>
        <taxon>Pseudomonadati</taxon>
        <taxon>Bacteroidota</taxon>
        <taxon>Cytophagia</taxon>
        <taxon>Cytophagales</taxon>
        <taxon>Cytophagaceae</taxon>
        <taxon>Spirosoma</taxon>
    </lineage>
</organism>
<accession>A0ABW6AS01</accession>
<feature type="transmembrane region" description="Helical" evidence="1">
    <location>
        <begin position="142"/>
        <end position="161"/>
    </location>
</feature>
<dbReference type="EMBL" id="JBHUOM010000026">
    <property type="protein sequence ID" value="MFD2937379.1"/>
    <property type="molecule type" value="Genomic_DNA"/>
</dbReference>
<dbReference type="Pfam" id="PF14329">
    <property type="entry name" value="DUF4386"/>
    <property type="match status" value="1"/>
</dbReference>
<keyword evidence="1" id="KW-0472">Membrane</keyword>
<feature type="transmembrane region" description="Helical" evidence="1">
    <location>
        <begin position="168"/>
        <end position="186"/>
    </location>
</feature>
<evidence type="ECO:0000313" key="2">
    <source>
        <dbReference type="EMBL" id="MFD2937379.1"/>
    </source>
</evidence>
<evidence type="ECO:0000256" key="1">
    <source>
        <dbReference type="SAM" id="Phobius"/>
    </source>
</evidence>
<feature type="transmembrane region" description="Helical" evidence="1">
    <location>
        <begin position="51"/>
        <end position="77"/>
    </location>
</feature>
<sequence>MPLATVALIAGSSLLIMVMAAPFAELFVFPKLVVAQNPAQTAKNIIANQPLFVAGIGAYLITFIGDLIVTWALYLLLKPVHENLSLLAAWFRLIFAVIALVALLNLLTVFRLLMTTDYSAVLEPKQLHTQATLCLNAFRSGFHFGIIFFAIHLVLVGYLVIKASYIPNSVGILLIITGLGYVLTSLKPYLFPTTNLNFVQYTYYGELIFMGWLLIKGSRLRAVDNQNLLKNEVSSI</sequence>